<feature type="transmembrane region" description="Helical" evidence="8">
    <location>
        <begin position="585"/>
        <end position="611"/>
    </location>
</feature>
<keyword evidence="6" id="KW-0675">Receptor</keyword>
<dbReference type="InterPro" id="IPR056198">
    <property type="entry name" value="LBD_receptor"/>
</dbReference>
<evidence type="ECO:0000256" key="5">
    <source>
        <dbReference type="ARBA" id="ARBA00023136"/>
    </source>
</evidence>
<sequence length="620" mass="71493">MCRHKFATFLWLLLSILQAVALLNSLEQWGIQFDETNRSLEKVIADYFRAKTPLLGVAVNLQYTSDWVYKIEHYLSLAFVGKDLMKCETSTEGKKQSFLFAYNLWYVDSYKAFSALLPVTENNEYVHKMGNYMVIMKTADQLNSGDELKKIFEKAYERNIIHITVALHVESFTFNFYTYSIFQPGKCRNVALQLISQFKDGRLTKAELFPMKLQNFHKCPIDIFVRVSDPFFNYSLNGAGKEIKHFWGLEAKMLQVVAEKLNFKIRLQKSRDWTIGRLYPNGTATGAFLAMSRGKFDVLAGFYHSATRARIFAVSIPYMLTSSVVVYPKRKQSLAEGSWLLAPFQGSVWLLVLIAMIFALTSVLALRCAFRKTNVIQNSWLDVVGLVLGNARNIRYSIIGCFATLWTFGFVIVWSAFQAKLYGAFHIQAISRPYSVDNLIANNYTFHIRRYFNGDLIEALQIPPAQIVYTDKRENHSDFFDHLHNPHPHAIMTDYLLFQNFLKTYHLYDSFEIVPQIVVLNQLCVYFKPQSIFMEPFDRILNAMHCAGLIKKWLSDIFGHPHGPTSNKMVPKTVPIPLSLAKMSVVFKGLLILHAASFLVFLCEIFMHTYFRRIEILKKC</sequence>
<evidence type="ECO:0000256" key="2">
    <source>
        <dbReference type="ARBA" id="ARBA00022475"/>
    </source>
</evidence>
<feature type="transmembrane region" description="Helical" evidence="8">
    <location>
        <begin position="396"/>
        <end position="417"/>
    </location>
</feature>
<keyword evidence="9" id="KW-0732">Signal</keyword>
<evidence type="ECO:0000256" key="7">
    <source>
        <dbReference type="ARBA" id="ARBA00023180"/>
    </source>
</evidence>
<keyword evidence="11" id="KW-1185">Reference proteome</keyword>
<dbReference type="Proteomes" id="UP001652621">
    <property type="component" value="Unplaced"/>
</dbReference>
<organism evidence="11 12">
    <name type="scientific">Musca domestica</name>
    <name type="common">House fly</name>
    <dbReference type="NCBI Taxonomy" id="7370"/>
    <lineage>
        <taxon>Eukaryota</taxon>
        <taxon>Metazoa</taxon>
        <taxon>Ecdysozoa</taxon>
        <taxon>Arthropoda</taxon>
        <taxon>Hexapoda</taxon>
        <taxon>Insecta</taxon>
        <taxon>Pterygota</taxon>
        <taxon>Neoptera</taxon>
        <taxon>Endopterygota</taxon>
        <taxon>Diptera</taxon>
        <taxon>Brachycera</taxon>
        <taxon>Muscomorpha</taxon>
        <taxon>Muscoidea</taxon>
        <taxon>Muscidae</taxon>
        <taxon>Musca</taxon>
    </lineage>
</organism>
<keyword evidence="2" id="KW-1003">Cell membrane</keyword>
<gene>
    <name evidence="12" type="primary">LOC109612794</name>
</gene>
<dbReference type="Gene3D" id="3.40.190.10">
    <property type="entry name" value="Periplasmic binding protein-like II"/>
    <property type="match status" value="1"/>
</dbReference>
<evidence type="ECO:0000256" key="8">
    <source>
        <dbReference type="SAM" id="Phobius"/>
    </source>
</evidence>
<dbReference type="PANTHER" id="PTHR42643">
    <property type="entry name" value="IONOTROPIC RECEPTOR 20A-RELATED"/>
    <property type="match status" value="1"/>
</dbReference>
<evidence type="ECO:0000313" key="11">
    <source>
        <dbReference type="Proteomes" id="UP001652621"/>
    </source>
</evidence>
<dbReference type="GeneID" id="109612794"/>
<protein>
    <submittedName>
        <fullName evidence="12">Uncharacterized protein LOC109612794</fullName>
    </submittedName>
</protein>
<evidence type="ECO:0000256" key="4">
    <source>
        <dbReference type="ARBA" id="ARBA00022989"/>
    </source>
</evidence>
<feature type="transmembrane region" description="Helical" evidence="8">
    <location>
        <begin position="348"/>
        <end position="370"/>
    </location>
</feature>
<dbReference type="RefSeq" id="XP_058987707.1">
    <property type="nucleotide sequence ID" value="XM_059131724.1"/>
</dbReference>
<keyword evidence="3 8" id="KW-0812">Transmembrane</keyword>
<reference evidence="12" key="1">
    <citation type="submission" date="2025-08" db="UniProtKB">
        <authorList>
            <consortium name="RefSeq"/>
        </authorList>
    </citation>
    <scope>IDENTIFICATION</scope>
    <source>
        <strain evidence="12">Aabys</strain>
        <tissue evidence="12">Whole body</tissue>
    </source>
</reference>
<name>A0ABM3VPI4_MUSDO</name>
<keyword evidence="4 8" id="KW-1133">Transmembrane helix</keyword>
<feature type="signal peptide" evidence="9">
    <location>
        <begin position="1"/>
        <end position="21"/>
    </location>
</feature>
<feature type="domain" description="Putative ionotropic receptor ligand binding" evidence="10">
    <location>
        <begin position="95"/>
        <end position="215"/>
    </location>
</feature>
<proteinExistence type="predicted"/>
<feature type="chain" id="PRO_5047197342" evidence="9">
    <location>
        <begin position="22"/>
        <end position="620"/>
    </location>
</feature>
<evidence type="ECO:0000256" key="9">
    <source>
        <dbReference type="SAM" id="SignalP"/>
    </source>
</evidence>
<dbReference type="InterPro" id="IPR052192">
    <property type="entry name" value="Insect_Ionotropic_Sensory_Rcpt"/>
</dbReference>
<evidence type="ECO:0000259" key="10">
    <source>
        <dbReference type="Pfam" id="PF24061"/>
    </source>
</evidence>
<evidence type="ECO:0000256" key="3">
    <source>
        <dbReference type="ARBA" id="ARBA00022692"/>
    </source>
</evidence>
<evidence type="ECO:0000313" key="12">
    <source>
        <dbReference type="RefSeq" id="XP_058987707.1"/>
    </source>
</evidence>
<keyword evidence="5 8" id="KW-0472">Membrane</keyword>
<dbReference type="PANTHER" id="PTHR42643:SF30">
    <property type="entry name" value="IONOTROPIC RECEPTOR 40A-RELATED"/>
    <property type="match status" value="1"/>
</dbReference>
<keyword evidence="7" id="KW-0325">Glycoprotein</keyword>
<accession>A0ABM3VPI4</accession>
<comment type="subcellular location">
    <subcellularLocation>
        <location evidence="1">Cell membrane</location>
        <topology evidence="1">Multi-pass membrane protein</topology>
    </subcellularLocation>
</comment>
<dbReference type="Pfam" id="PF24061">
    <property type="entry name" value="LBD_receptor"/>
    <property type="match status" value="1"/>
</dbReference>
<evidence type="ECO:0000256" key="1">
    <source>
        <dbReference type="ARBA" id="ARBA00004651"/>
    </source>
</evidence>
<dbReference type="SUPFAM" id="SSF53850">
    <property type="entry name" value="Periplasmic binding protein-like II"/>
    <property type="match status" value="1"/>
</dbReference>
<evidence type="ECO:0000256" key="6">
    <source>
        <dbReference type="ARBA" id="ARBA00023170"/>
    </source>
</evidence>